<sequence length="135" mass="15764">MRRITLSIRIATYRGKTHCSIHLYTAIVMCRAISTLEISRNKMWSCLPCTSSSSRRSQLEIYFIRNPSFSWTWKLSPKFKRHLMKRLYSISRSQRCVGMALPGLCSYSFSLRFHQEIRHFTCSSCKPSSRSIING</sequence>
<keyword evidence="2" id="KW-1185">Reference proteome</keyword>
<dbReference type="AlphaFoldDB" id="A0A8J8T6Q1"/>
<evidence type="ECO:0000313" key="1">
    <source>
        <dbReference type="EMBL" id="TNV83511.1"/>
    </source>
</evidence>
<proteinExistence type="predicted"/>
<accession>A0A8J8T6Q1</accession>
<reference evidence="1" key="1">
    <citation type="submission" date="2019-06" db="EMBL/GenBank/DDBJ databases">
        <authorList>
            <person name="Zheng W."/>
        </authorList>
    </citation>
    <scope>NUCLEOTIDE SEQUENCE</scope>
    <source>
        <strain evidence="1">QDHG01</strain>
    </source>
</reference>
<protein>
    <submittedName>
        <fullName evidence="1">Uncharacterized protein</fullName>
    </submittedName>
</protein>
<comment type="caution">
    <text evidence="1">The sequence shown here is derived from an EMBL/GenBank/DDBJ whole genome shotgun (WGS) entry which is preliminary data.</text>
</comment>
<name>A0A8J8T6Q1_HALGN</name>
<evidence type="ECO:0000313" key="2">
    <source>
        <dbReference type="Proteomes" id="UP000785679"/>
    </source>
</evidence>
<gene>
    <name evidence="1" type="ORF">FGO68_gene8898</name>
</gene>
<dbReference type="EMBL" id="RRYP01003765">
    <property type="protein sequence ID" value="TNV83511.1"/>
    <property type="molecule type" value="Genomic_DNA"/>
</dbReference>
<dbReference type="Proteomes" id="UP000785679">
    <property type="component" value="Unassembled WGS sequence"/>
</dbReference>
<organism evidence="1 2">
    <name type="scientific">Halteria grandinella</name>
    <dbReference type="NCBI Taxonomy" id="5974"/>
    <lineage>
        <taxon>Eukaryota</taxon>
        <taxon>Sar</taxon>
        <taxon>Alveolata</taxon>
        <taxon>Ciliophora</taxon>
        <taxon>Intramacronucleata</taxon>
        <taxon>Spirotrichea</taxon>
        <taxon>Stichotrichia</taxon>
        <taxon>Sporadotrichida</taxon>
        <taxon>Halteriidae</taxon>
        <taxon>Halteria</taxon>
    </lineage>
</organism>